<dbReference type="Proteomes" id="UP001144372">
    <property type="component" value="Unassembled WGS sequence"/>
</dbReference>
<dbReference type="InterPro" id="IPR051453">
    <property type="entry name" value="MBL_Glyoxalase_II"/>
</dbReference>
<evidence type="ECO:0000256" key="1">
    <source>
        <dbReference type="ARBA" id="ARBA00001947"/>
    </source>
</evidence>
<evidence type="ECO:0000313" key="6">
    <source>
        <dbReference type="EMBL" id="GLI35694.1"/>
    </source>
</evidence>
<organism evidence="6 7">
    <name type="scientific">Desulforhabdus amnigena</name>
    <dbReference type="NCBI Taxonomy" id="40218"/>
    <lineage>
        <taxon>Bacteria</taxon>
        <taxon>Pseudomonadati</taxon>
        <taxon>Thermodesulfobacteriota</taxon>
        <taxon>Syntrophobacteria</taxon>
        <taxon>Syntrophobacterales</taxon>
        <taxon>Syntrophobacteraceae</taxon>
        <taxon>Desulforhabdus</taxon>
    </lineage>
</organism>
<dbReference type="Gene3D" id="3.60.15.10">
    <property type="entry name" value="Ribonuclease Z/Hydroxyacylglutathione hydrolase-like"/>
    <property type="match status" value="1"/>
</dbReference>
<dbReference type="Pfam" id="PF00753">
    <property type="entry name" value="Lactamase_B"/>
    <property type="match status" value="1"/>
</dbReference>
<feature type="domain" description="Metallo-beta-lactamase" evidence="5">
    <location>
        <begin position="19"/>
        <end position="194"/>
    </location>
</feature>
<dbReference type="SUPFAM" id="SSF56281">
    <property type="entry name" value="Metallo-hydrolase/oxidoreductase"/>
    <property type="match status" value="1"/>
</dbReference>
<dbReference type="AlphaFoldDB" id="A0A9W6FVM7"/>
<name>A0A9W6FVM7_9BACT</name>
<dbReference type="GO" id="GO:0046872">
    <property type="term" value="F:metal ion binding"/>
    <property type="evidence" value="ECO:0007669"/>
    <property type="project" value="UniProtKB-KW"/>
</dbReference>
<accession>A0A9W6FVM7</accession>
<dbReference type="PANTHER" id="PTHR46233:SF3">
    <property type="entry name" value="HYDROXYACYLGLUTATHIONE HYDROLASE GLOC"/>
    <property type="match status" value="1"/>
</dbReference>
<gene>
    <name evidence="6" type="ORF">DAMNIGENAA_31270</name>
</gene>
<dbReference type="InterPro" id="IPR036866">
    <property type="entry name" value="RibonucZ/Hydroxyglut_hydro"/>
</dbReference>
<evidence type="ECO:0000256" key="3">
    <source>
        <dbReference type="ARBA" id="ARBA00022801"/>
    </source>
</evidence>
<keyword evidence="4" id="KW-0862">Zinc</keyword>
<proteinExistence type="predicted"/>
<reference evidence="6" key="1">
    <citation type="submission" date="2022-12" db="EMBL/GenBank/DDBJ databases">
        <title>Reference genome sequencing for broad-spectrum identification of bacterial and archaeal isolates by mass spectrometry.</title>
        <authorList>
            <person name="Sekiguchi Y."/>
            <person name="Tourlousse D.M."/>
        </authorList>
    </citation>
    <scope>NUCLEOTIDE SEQUENCE</scope>
    <source>
        <strain evidence="6">ASRB1</strain>
    </source>
</reference>
<comment type="caution">
    <text evidence="6">The sequence shown here is derived from an EMBL/GenBank/DDBJ whole genome shotgun (WGS) entry which is preliminary data.</text>
</comment>
<comment type="cofactor">
    <cofactor evidence="1">
        <name>Zn(2+)</name>
        <dbReference type="ChEBI" id="CHEBI:29105"/>
    </cofactor>
</comment>
<evidence type="ECO:0000313" key="7">
    <source>
        <dbReference type="Proteomes" id="UP001144372"/>
    </source>
</evidence>
<keyword evidence="7" id="KW-1185">Reference proteome</keyword>
<dbReference type="GO" id="GO:0016787">
    <property type="term" value="F:hydrolase activity"/>
    <property type="evidence" value="ECO:0007669"/>
    <property type="project" value="UniProtKB-KW"/>
</dbReference>
<dbReference type="PANTHER" id="PTHR46233">
    <property type="entry name" value="HYDROXYACYLGLUTATHIONE HYDROLASE GLOC"/>
    <property type="match status" value="1"/>
</dbReference>
<dbReference type="CDD" id="cd06262">
    <property type="entry name" value="metallo-hydrolase-like_MBL-fold"/>
    <property type="match status" value="1"/>
</dbReference>
<dbReference type="SMART" id="SM00849">
    <property type="entry name" value="Lactamase_B"/>
    <property type="match status" value="1"/>
</dbReference>
<keyword evidence="3" id="KW-0378">Hydrolase</keyword>
<evidence type="ECO:0000256" key="2">
    <source>
        <dbReference type="ARBA" id="ARBA00022723"/>
    </source>
</evidence>
<evidence type="ECO:0000256" key="4">
    <source>
        <dbReference type="ARBA" id="ARBA00022833"/>
    </source>
</evidence>
<dbReference type="RefSeq" id="WP_281795701.1">
    <property type="nucleotide sequence ID" value="NZ_BSDR01000001.1"/>
</dbReference>
<protein>
    <recommendedName>
        <fullName evidence="5">Metallo-beta-lactamase domain-containing protein</fullName>
    </recommendedName>
</protein>
<evidence type="ECO:0000259" key="5">
    <source>
        <dbReference type="SMART" id="SM00849"/>
    </source>
</evidence>
<dbReference type="InterPro" id="IPR001279">
    <property type="entry name" value="Metallo-B-lactamas"/>
</dbReference>
<dbReference type="EMBL" id="BSDR01000001">
    <property type="protein sequence ID" value="GLI35694.1"/>
    <property type="molecule type" value="Genomic_DNA"/>
</dbReference>
<keyword evidence="2" id="KW-0479">Metal-binding</keyword>
<sequence>MKIFEGLYGFLWNSMAANNCNTYLIDGPARVLIDPGHLRLFEHVAIGLEEAGLGLGDIDLVITTHAHPDHLESIKLFKNYPTLFAIHQKDWALVKEMGAYLGAVSDVDSYAPDFFLTEGDLKVKGMEFHVVHTPGHSPGSISLYWPEHKALFTGDVIFKDGLGRTDLPGGNGETLKQSIKRLSLLDAEWMFPGHGGFISGADRVQSNFERVEKYWFGFI</sequence>